<evidence type="ECO:0000256" key="5">
    <source>
        <dbReference type="ARBA" id="ARBA00022840"/>
    </source>
</evidence>
<keyword evidence="7 9" id="KW-0030">Aminoacyl-tRNA synthetase</keyword>
<comment type="caution">
    <text evidence="15">The sequence shown here is derived from an EMBL/GenBank/DDBJ whole genome shotgun (WGS) entry which is preliminary data.</text>
</comment>
<dbReference type="InterPro" id="IPR014729">
    <property type="entry name" value="Rossmann-like_a/b/a_fold"/>
</dbReference>
<feature type="short sequence motif" description="'HIGH' region" evidence="9">
    <location>
        <begin position="44"/>
        <end position="54"/>
    </location>
</feature>
<dbReference type="CDD" id="cd00812">
    <property type="entry name" value="LeuRS_core"/>
    <property type="match status" value="1"/>
</dbReference>
<evidence type="ECO:0000259" key="13">
    <source>
        <dbReference type="Pfam" id="PF09334"/>
    </source>
</evidence>
<evidence type="ECO:0000256" key="4">
    <source>
        <dbReference type="ARBA" id="ARBA00022741"/>
    </source>
</evidence>
<dbReference type="InterPro" id="IPR025709">
    <property type="entry name" value="Leu_tRNA-synth_edit"/>
</dbReference>
<keyword evidence="2 9" id="KW-0963">Cytoplasm</keyword>
<name>A0ABT3X0P3_9BACL</name>
<evidence type="ECO:0000256" key="10">
    <source>
        <dbReference type="RuleBase" id="RU363035"/>
    </source>
</evidence>
<dbReference type="InterPro" id="IPR013155">
    <property type="entry name" value="M/V/L/I-tRNA-synth_anticd-bd"/>
</dbReference>
<sequence>MAAEHRYAPAEIEKKWQRIWDETHAHKTQNDPEKPYYYCLEQFPYPSGRLHMGHVRVYTIGDVVARFKRAQGFNVLHPMGWDAFGMPAENFAIKHGVHPNVSTWDNINFMRGQDKELGISIDWDKELATCSPDYYKWTQWLFQLFYERGLAYKKEAAVNWCPDCSTVLANEQVEDGGCWRCGTEVVKKDLAQWFFKITDYAERLLTDLDKLPGWPEKVKTMQRNWIGKSTGADITYKIAGRDETVTVFTTRPDTLYGVSYLVLAPEHALVQQLIAGYEKEADVRAFIDQVRKASEIERTSTDAEKVGIFTGSYAVHPLTGAQVPIWIANYVLPDYGTGAVMGVPAHDERDFEFASKYELPIPVVIEPEGGHQGPLTAAFTEDGTIINSAEFTGLHNRDALTKITAHLEAQGIGKATTSFRLRDWLVSRQRYWGAPIPMIYCDSCGTVPVPKDQLPVLLPENVDFGVKGKSPLATNEEFVNTTCPSCGGHAQRETDTMDTFIDSSWYYLRYVSAQDDSQPFSTEDANKWLPVDKYIGGIEHAILHLLYSRFFTKVLHDAELVNFDEPFESLLTQGMIVMNGAKMSKSKGNVVSPEDIIGKYGADTARVFILFAAPPDRDLEWSDQGVEGANRFLNRVWRLVDNNLHQIRSSKGANAEGAEAKKLRTAMHAAIKKVTEDIGDRYQFNTAISAVMELVNAIYAYPEHADPGTKADAIKTAVILLSPAAPHITSELWEMMGHKTPLHQVVWPTYDESALVSDEIEYVVQLNGKVKDRIVFPKDTTKEEIEQTVLTSEKVQALLEGKSIKKVIVVPGKLVNLVVG</sequence>
<dbReference type="Proteomes" id="UP001208017">
    <property type="component" value="Unassembled WGS sequence"/>
</dbReference>
<organism evidence="15 16">
    <name type="scientific">Tumebacillus lacus</name>
    <dbReference type="NCBI Taxonomy" id="2995335"/>
    <lineage>
        <taxon>Bacteria</taxon>
        <taxon>Bacillati</taxon>
        <taxon>Bacillota</taxon>
        <taxon>Bacilli</taxon>
        <taxon>Bacillales</taxon>
        <taxon>Alicyclobacillaceae</taxon>
        <taxon>Tumebacillus</taxon>
    </lineage>
</organism>
<keyword evidence="16" id="KW-1185">Reference proteome</keyword>
<evidence type="ECO:0000256" key="8">
    <source>
        <dbReference type="ARBA" id="ARBA00047469"/>
    </source>
</evidence>
<comment type="similarity">
    <text evidence="1 9 10">Belongs to the class-I aminoacyl-tRNA synthetase family.</text>
</comment>
<dbReference type="SUPFAM" id="SSF52374">
    <property type="entry name" value="Nucleotidylyl transferase"/>
    <property type="match status" value="1"/>
</dbReference>
<feature type="binding site" evidence="9">
    <location>
        <position position="585"/>
    </location>
    <ligand>
        <name>ATP</name>
        <dbReference type="ChEBI" id="CHEBI:30616"/>
    </ligand>
</feature>
<dbReference type="EC" id="6.1.1.4" evidence="9"/>
<dbReference type="EMBL" id="JAPMLT010000004">
    <property type="protein sequence ID" value="MCX7570465.1"/>
    <property type="molecule type" value="Genomic_DNA"/>
</dbReference>
<dbReference type="PANTHER" id="PTHR43740:SF2">
    <property type="entry name" value="LEUCINE--TRNA LIGASE, MITOCHONDRIAL"/>
    <property type="match status" value="1"/>
</dbReference>
<dbReference type="NCBIfam" id="TIGR00396">
    <property type="entry name" value="leuS_bact"/>
    <property type="match status" value="1"/>
</dbReference>
<dbReference type="Pfam" id="PF08264">
    <property type="entry name" value="Anticodon_1"/>
    <property type="match status" value="1"/>
</dbReference>
<keyword evidence="4 9" id="KW-0547">Nucleotide-binding</keyword>
<keyword evidence="6 9" id="KW-0648">Protein biosynthesis</keyword>
<comment type="catalytic activity">
    <reaction evidence="8 9">
        <text>tRNA(Leu) + L-leucine + ATP = L-leucyl-tRNA(Leu) + AMP + diphosphate</text>
        <dbReference type="Rhea" id="RHEA:11688"/>
        <dbReference type="Rhea" id="RHEA-COMP:9613"/>
        <dbReference type="Rhea" id="RHEA-COMP:9622"/>
        <dbReference type="ChEBI" id="CHEBI:30616"/>
        <dbReference type="ChEBI" id="CHEBI:33019"/>
        <dbReference type="ChEBI" id="CHEBI:57427"/>
        <dbReference type="ChEBI" id="CHEBI:78442"/>
        <dbReference type="ChEBI" id="CHEBI:78494"/>
        <dbReference type="ChEBI" id="CHEBI:456215"/>
        <dbReference type="EC" id="6.1.1.4"/>
    </reaction>
</comment>
<evidence type="ECO:0000259" key="12">
    <source>
        <dbReference type="Pfam" id="PF08264"/>
    </source>
</evidence>
<dbReference type="Gene3D" id="1.10.730.10">
    <property type="entry name" value="Isoleucyl-tRNA Synthetase, Domain 1"/>
    <property type="match status" value="1"/>
</dbReference>
<dbReference type="Pfam" id="PF00133">
    <property type="entry name" value="tRNA-synt_1"/>
    <property type="match status" value="1"/>
</dbReference>
<evidence type="ECO:0000313" key="16">
    <source>
        <dbReference type="Proteomes" id="UP001208017"/>
    </source>
</evidence>
<evidence type="ECO:0000256" key="9">
    <source>
        <dbReference type="HAMAP-Rule" id="MF_00049"/>
    </source>
</evidence>
<gene>
    <name evidence="9 15" type="primary">leuS</name>
    <name evidence="15" type="ORF">OS242_10880</name>
</gene>
<dbReference type="GO" id="GO:0004823">
    <property type="term" value="F:leucine-tRNA ligase activity"/>
    <property type="evidence" value="ECO:0007669"/>
    <property type="project" value="UniProtKB-EC"/>
</dbReference>
<protein>
    <recommendedName>
        <fullName evidence="9">Leucine--tRNA ligase</fullName>
        <ecNumber evidence="9">6.1.1.4</ecNumber>
    </recommendedName>
    <alternativeName>
        <fullName evidence="9">Leucyl-tRNA synthetase</fullName>
        <shortName evidence="9">LeuRS</shortName>
    </alternativeName>
</protein>
<evidence type="ECO:0000256" key="6">
    <source>
        <dbReference type="ARBA" id="ARBA00022917"/>
    </source>
</evidence>
<evidence type="ECO:0000256" key="2">
    <source>
        <dbReference type="ARBA" id="ARBA00022490"/>
    </source>
</evidence>
<proteinExistence type="inferred from homology"/>
<comment type="subcellular location">
    <subcellularLocation>
        <location evidence="9">Cytoplasm</location>
    </subcellularLocation>
</comment>
<dbReference type="InterPro" id="IPR001412">
    <property type="entry name" value="aa-tRNA-synth_I_CS"/>
</dbReference>
<dbReference type="Gene3D" id="3.40.50.620">
    <property type="entry name" value="HUPs"/>
    <property type="match status" value="2"/>
</dbReference>
<evidence type="ECO:0000256" key="1">
    <source>
        <dbReference type="ARBA" id="ARBA00005594"/>
    </source>
</evidence>
<dbReference type="PANTHER" id="PTHR43740">
    <property type="entry name" value="LEUCYL-TRNA SYNTHETASE"/>
    <property type="match status" value="1"/>
</dbReference>
<evidence type="ECO:0000259" key="11">
    <source>
        <dbReference type="Pfam" id="PF00133"/>
    </source>
</evidence>
<dbReference type="Pfam" id="PF13603">
    <property type="entry name" value="tRNA-synt_1_2"/>
    <property type="match status" value="1"/>
</dbReference>
<dbReference type="Pfam" id="PF09334">
    <property type="entry name" value="tRNA-synt_1g"/>
    <property type="match status" value="1"/>
</dbReference>
<evidence type="ECO:0000313" key="15">
    <source>
        <dbReference type="EMBL" id="MCX7570465.1"/>
    </source>
</evidence>
<feature type="domain" description="Aminoacyl-tRNA synthetase class Ia" evidence="11">
    <location>
        <begin position="421"/>
        <end position="622"/>
    </location>
</feature>
<dbReference type="InterPro" id="IPR002302">
    <property type="entry name" value="Leu-tRNA-ligase"/>
</dbReference>
<feature type="domain" description="Methionyl/Leucyl tRNA synthetase" evidence="13">
    <location>
        <begin position="43"/>
        <end position="187"/>
    </location>
</feature>
<reference evidence="15 16" key="1">
    <citation type="submission" date="2022-11" db="EMBL/GenBank/DDBJ databases">
        <title>Study of microbial diversity in lake waters.</title>
        <authorList>
            <person name="Zhang J."/>
        </authorList>
    </citation>
    <scope>NUCLEOTIDE SEQUENCE [LARGE SCALE GENOMIC DNA]</scope>
    <source>
        <strain evidence="15 16">DT12</strain>
    </source>
</reference>
<dbReference type="HAMAP" id="MF_00049_B">
    <property type="entry name" value="Leu_tRNA_synth_B"/>
    <property type="match status" value="1"/>
</dbReference>
<evidence type="ECO:0000259" key="14">
    <source>
        <dbReference type="Pfam" id="PF13603"/>
    </source>
</evidence>
<dbReference type="InterPro" id="IPR002300">
    <property type="entry name" value="aa-tRNA-synth_Ia"/>
</dbReference>
<evidence type="ECO:0000256" key="3">
    <source>
        <dbReference type="ARBA" id="ARBA00022598"/>
    </source>
</evidence>
<dbReference type="RefSeq" id="WP_267151709.1">
    <property type="nucleotide sequence ID" value="NZ_JAPMLT010000004.1"/>
</dbReference>
<dbReference type="InterPro" id="IPR009008">
    <property type="entry name" value="Val/Leu/Ile-tRNA-synth_edit"/>
</dbReference>
<dbReference type="SUPFAM" id="SSF50677">
    <property type="entry name" value="ValRS/IleRS/LeuRS editing domain"/>
    <property type="match status" value="1"/>
</dbReference>
<keyword evidence="5 9" id="KW-0067">ATP-binding</keyword>
<dbReference type="Gene3D" id="3.10.20.590">
    <property type="match status" value="1"/>
</dbReference>
<keyword evidence="3 9" id="KW-0436">Ligase</keyword>
<feature type="short sequence motif" description="'KMSKS' region" evidence="9">
    <location>
        <begin position="582"/>
        <end position="586"/>
    </location>
</feature>
<feature type="domain" description="Methionyl/Valyl/Leucyl/Isoleucyl-tRNA synthetase anticodon-binding" evidence="12">
    <location>
        <begin position="661"/>
        <end position="783"/>
    </location>
</feature>
<accession>A0ABT3X0P3</accession>
<dbReference type="InterPro" id="IPR015413">
    <property type="entry name" value="Methionyl/Leucyl_tRNA_Synth"/>
</dbReference>
<dbReference type="CDD" id="cd07958">
    <property type="entry name" value="Anticodon_Ia_Leu_BEm"/>
    <property type="match status" value="1"/>
</dbReference>
<dbReference type="InterPro" id="IPR009080">
    <property type="entry name" value="tRNAsynth_Ia_anticodon-bd"/>
</dbReference>
<feature type="domain" description="Leucyl-tRNA synthetase editing" evidence="14">
    <location>
        <begin position="223"/>
        <end position="408"/>
    </location>
</feature>
<dbReference type="PROSITE" id="PS00178">
    <property type="entry name" value="AA_TRNA_LIGASE_I"/>
    <property type="match status" value="1"/>
</dbReference>
<evidence type="ECO:0000256" key="7">
    <source>
        <dbReference type="ARBA" id="ARBA00023146"/>
    </source>
</evidence>
<dbReference type="PRINTS" id="PR00985">
    <property type="entry name" value="TRNASYNTHLEU"/>
</dbReference>
<dbReference type="SUPFAM" id="SSF47323">
    <property type="entry name" value="Anticodon-binding domain of a subclass of class I aminoacyl-tRNA synthetases"/>
    <property type="match status" value="1"/>
</dbReference>